<organism evidence="2 3">
    <name type="scientific">Pleurodeles waltl</name>
    <name type="common">Iberian ribbed newt</name>
    <dbReference type="NCBI Taxonomy" id="8319"/>
    <lineage>
        <taxon>Eukaryota</taxon>
        <taxon>Metazoa</taxon>
        <taxon>Chordata</taxon>
        <taxon>Craniata</taxon>
        <taxon>Vertebrata</taxon>
        <taxon>Euteleostomi</taxon>
        <taxon>Amphibia</taxon>
        <taxon>Batrachia</taxon>
        <taxon>Caudata</taxon>
        <taxon>Salamandroidea</taxon>
        <taxon>Salamandridae</taxon>
        <taxon>Pleurodelinae</taxon>
        <taxon>Pleurodeles</taxon>
    </lineage>
</organism>
<reference evidence="2" key="1">
    <citation type="journal article" date="2022" name="bioRxiv">
        <title>Sequencing and chromosome-scale assembly of the giantPleurodeles waltlgenome.</title>
        <authorList>
            <person name="Brown T."/>
            <person name="Elewa A."/>
            <person name="Iarovenko S."/>
            <person name="Subramanian E."/>
            <person name="Araus A.J."/>
            <person name="Petzold A."/>
            <person name="Susuki M."/>
            <person name="Suzuki K.-i.T."/>
            <person name="Hayashi T."/>
            <person name="Toyoda A."/>
            <person name="Oliveira C."/>
            <person name="Osipova E."/>
            <person name="Leigh N.D."/>
            <person name="Simon A."/>
            <person name="Yun M.H."/>
        </authorList>
    </citation>
    <scope>NUCLEOTIDE SEQUENCE</scope>
    <source>
        <strain evidence="2">20211129_DDA</strain>
        <tissue evidence="2">Liver</tissue>
    </source>
</reference>
<dbReference type="Proteomes" id="UP001066276">
    <property type="component" value="Chromosome 3_1"/>
</dbReference>
<feature type="region of interest" description="Disordered" evidence="1">
    <location>
        <begin position="70"/>
        <end position="92"/>
    </location>
</feature>
<feature type="region of interest" description="Disordered" evidence="1">
    <location>
        <begin position="1"/>
        <end position="49"/>
    </location>
</feature>
<proteinExistence type="predicted"/>
<keyword evidence="3" id="KW-1185">Reference proteome</keyword>
<sequence>MGQALPAVACRRSRWASTTSGAPRAPPDTPLRVQARCPSRSPSSRAPSYAQGLRAAHFPVPVASRLLPLTREEGAEGPPAGQAVVTPSLAAA</sequence>
<accession>A0AAV7U516</accession>
<evidence type="ECO:0000256" key="1">
    <source>
        <dbReference type="SAM" id="MobiDB-lite"/>
    </source>
</evidence>
<evidence type="ECO:0000313" key="2">
    <source>
        <dbReference type="EMBL" id="KAJ1184165.1"/>
    </source>
</evidence>
<dbReference type="AlphaFoldDB" id="A0AAV7U516"/>
<protein>
    <submittedName>
        <fullName evidence="2">Uncharacterized protein</fullName>
    </submittedName>
</protein>
<name>A0AAV7U516_PLEWA</name>
<dbReference type="EMBL" id="JANPWB010000005">
    <property type="protein sequence ID" value="KAJ1184165.1"/>
    <property type="molecule type" value="Genomic_DNA"/>
</dbReference>
<feature type="compositionally biased region" description="Low complexity" evidence="1">
    <location>
        <begin position="35"/>
        <end position="49"/>
    </location>
</feature>
<gene>
    <name evidence="2" type="ORF">NDU88_000975</name>
</gene>
<evidence type="ECO:0000313" key="3">
    <source>
        <dbReference type="Proteomes" id="UP001066276"/>
    </source>
</evidence>
<comment type="caution">
    <text evidence="2">The sequence shown here is derived from an EMBL/GenBank/DDBJ whole genome shotgun (WGS) entry which is preliminary data.</text>
</comment>